<comment type="cofactor">
    <cofactor evidence="2">
        <name>Zn(2+)</name>
        <dbReference type="ChEBI" id="CHEBI:29105"/>
    </cofactor>
</comment>
<accession>A0A9N9RPU0</accession>
<evidence type="ECO:0000256" key="1">
    <source>
        <dbReference type="ARBA" id="ARBA00001623"/>
    </source>
</evidence>
<evidence type="ECO:0000256" key="8">
    <source>
        <dbReference type="ARBA" id="ARBA00022833"/>
    </source>
</evidence>
<keyword evidence="7" id="KW-0378">Hydrolase</keyword>
<dbReference type="Proteomes" id="UP001153620">
    <property type="component" value="Chromosome 2"/>
</dbReference>
<feature type="domain" description="Metallo-beta-lactamase" evidence="10">
    <location>
        <begin position="57"/>
        <end position="219"/>
    </location>
</feature>
<dbReference type="CDD" id="cd07723">
    <property type="entry name" value="hydroxyacylglutathione_hydrolase_MBL-fold"/>
    <property type="match status" value="1"/>
</dbReference>
<dbReference type="PIRSF" id="PIRSF005457">
    <property type="entry name" value="Glx"/>
    <property type="match status" value="1"/>
</dbReference>
<dbReference type="PANTHER" id="PTHR11935:SF94">
    <property type="entry name" value="TENZING NORGAY, ISOFORM C"/>
    <property type="match status" value="1"/>
</dbReference>
<comment type="catalytic activity">
    <reaction evidence="1">
        <text>an S-(2-hydroxyacyl)glutathione + H2O = a 2-hydroxy carboxylate + glutathione + H(+)</text>
        <dbReference type="Rhea" id="RHEA:21864"/>
        <dbReference type="ChEBI" id="CHEBI:15377"/>
        <dbReference type="ChEBI" id="CHEBI:15378"/>
        <dbReference type="ChEBI" id="CHEBI:57925"/>
        <dbReference type="ChEBI" id="CHEBI:58896"/>
        <dbReference type="ChEBI" id="CHEBI:71261"/>
        <dbReference type="EC" id="3.1.2.6"/>
    </reaction>
</comment>
<evidence type="ECO:0000313" key="11">
    <source>
        <dbReference type="EMBL" id="CAG9802518.1"/>
    </source>
</evidence>
<dbReference type="Pfam" id="PF00753">
    <property type="entry name" value="Lactamase_B"/>
    <property type="match status" value="1"/>
</dbReference>
<gene>
    <name evidence="11" type="ORF">CHIRRI_LOCUS5425</name>
</gene>
<dbReference type="InterPro" id="IPR036866">
    <property type="entry name" value="RibonucZ/Hydroxyglut_hydro"/>
</dbReference>
<dbReference type="InterPro" id="IPR035680">
    <property type="entry name" value="Clx_II_MBL"/>
</dbReference>
<evidence type="ECO:0000256" key="7">
    <source>
        <dbReference type="ARBA" id="ARBA00022801"/>
    </source>
</evidence>
<evidence type="ECO:0000256" key="9">
    <source>
        <dbReference type="ARBA" id="ARBA00031044"/>
    </source>
</evidence>
<dbReference type="Pfam" id="PF16123">
    <property type="entry name" value="HAGH_C"/>
    <property type="match status" value="1"/>
</dbReference>
<dbReference type="EMBL" id="OU895878">
    <property type="protein sequence ID" value="CAG9802518.1"/>
    <property type="molecule type" value="Genomic_DNA"/>
</dbReference>
<reference evidence="11" key="2">
    <citation type="submission" date="2022-10" db="EMBL/GenBank/DDBJ databases">
        <authorList>
            <consortium name="ENA_rothamsted_submissions"/>
            <consortium name="culmorum"/>
            <person name="King R."/>
        </authorList>
    </citation>
    <scope>NUCLEOTIDE SEQUENCE</scope>
</reference>
<dbReference type="InterPro" id="IPR001279">
    <property type="entry name" value="Metallo-B-lactamas"/>
</dbReference>
<evidence type="ECO:0000256" key="3">
    <source>
        <dbReference type="ARBA" id="ARBA00004963"/>
    </source>
</evidence>
<dbReference type="GO" id="GO:0046872">
    <property type="term" value="F:metal ion binding"/>
    <property type="evidence" value="ECO:0007669"/>
    <property type="project" value="UniProtKB-KW"/>
</dbReference>
<evidence type="ECO:0000256" key="6">
    <source>
        <dbReference type="ARBA" id="ARBA00022723"/>
    </source>
</evidence>
<dbReference type="OrthoDB" id="515692at2759"/>
<evidence type="ECO:0000256" key="2">
    <source>
        <dbReference type="ARBA" id="ARBA00001947"/>
    </source>
</evidence>
<organism evidence="11 12">
    <name type="scientific">Chironomus riparius</name>
    <dbReference type="NCBI Taxonomy" id="315576"/>
    <lineage>
        <taxon>Eukaryota</taxon>
        <taxon>Metazoa</taxon>
        <taxon>Ecdysozoa</taxon>
        <taxon>Arthropoda</taxon>
        <taxon>Hexapoda</taxon>
        <taxon>Insecta</taxon>
        <taxon>Pterygota</taxon>
        <taxon>Neoptera</taxon>
        <taxon>Endopterygota</taxon>
        <taxon>Diptera</taxon>
        <taxon>Nematocera</taxon>
        <taxon>Chironomoidea</taxon>
        <taxon>Chironomidae</taxon>
        <taxon>Chironominae</taxon>
        <taxon>Chironomus</taxon>
    </lineage>
</organism>
<dbReference type="InterPro" id="IPR032282">
    <property type="entry name" value="HAGH_C"/>
</dbReference>
<dbReference type="NCBIfam" id="TIGR03413">
    <property type="entry name" value="GSH_gloB"/>
    <property type="match status" value="1"/>
</dbReference>
<keyword evidence="12" id="KW-1185">Reference proteome</keyword>
<dbReference type="FunFam" id="3.60.15.10:FF:000019">
    <property type="entry name" value="Hydroxyacylglutathione hydrolase, mitochondrial"/>
    <property type="match status" value="1"/>
</dbReference>
<dbReference type="SMART" id="SM00849">
    <property type="entry name" value="Lactamase_B"/>
    <property type="match status" value="1"/>
</dbReference>
<dbReference type="PANTHER" id="PTHR11935">
    <property type="entry name" value="BETA LACTAMASE DOMAIN"/>
    <property type="match status" value="1"/>
</dbReference>
<evidence type="ECO:0000256" key="4">
    <source>
        <dbReference type="ARBA" id="ARBA00006759"/>
    </source>
</evidence>
<keyword evidence="8" id="KW-0862">Zinc</keyword>
<dbReference type="GO" id="GO:0031123">
    <property type="term" value="P:RNA 3'-end processing"/>
    <property type="evidence" value="ECO:0007669"/>
    <property type="project" value="UniProtKB-ARBA"/>
</dbReference>
<name>A0A9N9RPU0_9DIPT</name>
<keyword evidence="6" id="KW-0479">Metal-binding</keyword>
<evidence type="ECO:0000313" key="12">
    <source>
        <dbReference type="Proteomes" id="UP001153620"/>
    </source>
</evidence>
<sequence length="303" mass="33891">MISRVFSSLPNRVSQSATAAYFTYKSWRQNGYRGCHSNKTSVIMADITVRILPALSDNYMYLIVCNQTKDAAIVDPVNPETVIEAVNKEGVNLKSVLTTHHHWDHAGGNEKLLSLFGKPLTVYGGDDRIGALNKKVKQDDEFMIGNLKVQCIFTPCHTTGHICYYIQSPASDQKMVFTGDTLFLGGCGRFFEGTADQMYSALIEKLSNLPDDTQVFCGHEYSLGNLKYGNHVEPDNKDILAKIEWSKIKREANEPTVPSTIAEEKLINPFMRVNSESVQTFANAVGNPIETMTYIRKIKDSFK</sequence>
<dbReference type="HAMAP" id="MF_01374">
    <property type="entry name" value="Glyoxalase_2"/>
    <property type="match status" value="1"/>
</dbReference>
<dbReference type="GO" id="GO:0019243">
    <property type="term" value="P:methylglyoxal catabolic process to D-lactate via S-lactoyl-glutathione"/>
    <property type="evidence" value="ECO:0007669"/>
    <property type="project" value="InterPro"/>
</dbReference>
<comment type="pathway">
    <text evidence="3">Secondary metabolite metabolism; methylglyoxal degradation; (R)-lactate from methylglyoxal: step 2/2.</text>
</comment>
<protein>
    <recommendedName>
        <fullName evidence="5">hydroxyacylglutathione hydrolase</fullName>
        <ecNumber evidence="5">3.1.2.6</ecNumber>
    </recommendedName>
    <alternativeName>
        <fullName evidence="9">Glyoxalase II</fullName>
    </alternativeName>
</protein>
<dbReference type="GO" id="GO:0004416">
    <property type="term" value="F:hydroxyacylglutathione hydrolase activity"/>
    <property type="evidence" value="ECO:0007669"/>
    <property type="project" value="UniProtKB-EC"/>
</dbReference>
<dbReference type="InterPro" id="IPR017782">
    <property type="entry name" value="Hydroxyacylglutathione_Hdrlase"/>
</dbReference>
<reference evidence="11" key="1">
    <citation type="submission" date="2022-01" db="EMBL/GenBank/DDBJ databases">
        <authorList>
            <person name="King R."/>
        </authorList>
    </citation>
    <scope>NUCLEOTIDE SEQUENCE</scope>
</reference>
<dbReference type="Gene3D" id="3.60.15.10">
    <property type="entry name" value="Ribonuclease Z/Hydroxyacylglutathione hydrolase-like"/>
    <property type="match status" value="1"/>
</dbReference>
<proteinExistence type="inferred from homology"/>
<evidence type="ECO:0000259" key="10">
    <source>
        <dbReference type="SMART" id="SM00849"/>
    </source>
</evidence>
<dbReference type="EC" id="3.1.2.6" evidence="5"/>
<comment type="similarity">
    <text evidence="4">Belongs to the metallo-beta-lactamase superfamily. Glyoxalase II family.</text>
</comment>
<dbReference type="SUPFAM" id="SSF56281">
    <property type="entry name" value="Metallo-hydrolase/oxidoreductase"/>
    <property type="match status" value="1"/>
</dbReference>
<evidence type="ECO:0000256" key="5">
    <source>
        <dbReference type="ARBA" id="ARBA00011917"/>
    </source>
</evidence>
<dbReference type="AlphaFoldDB" id="A0A9N9RPU0"/>